<evidence type="ECO:0000313" key="1">
    <source>
        <dbReference type="EMBL" id="KAJ7767010.1"/>
    </source>
</evidence>
<evidence type="ECO:0000313" key="2">
    <source>
        <dbReference type="Proteomes" id="UP001215280"/>
    </source>
</evidence>
<dbReference type="InterPro" id="IPR042856">
    <property type="entry name" value="RSP14"/>
</dbReference>
<dbReference type="InterPro" id="IPR011989">
    <property type="entry name" value="ARM-like"/>
</dbReference>
<dbReference type="SMART" id="SM00185">
    <property type="entry name" value="ARM"/>
    <property type="match status" value="7"/>
</dbReference>
<keyword evidence="2" id="KW-1185">Reference proteome</keyword>
<dbReference type="EMBL" id="JARJLG010000031">
    <property type="protein sequence ID" value="KAJ7767010.1"/>
    <property type="molecule type" value="Genomic_DNA"/>
</dbReference>
<reference evidence="1" key="1">
    <citation type="submission" date="2023-03" db="EMBL/GenBank/DDBJ databases">
        <title>Massive genome expansion in bonnet fungi (Mycena s.s.) driven by repeated elements and novel gene families across ecological guilds.</title>
        <authorList>
            <consortium name="Lawrence Berkeley National Laboratory"/>
            <person name="Harder C.B."/>
            <person name="Miyauchi S."/>
            <person name="Viragh M."/>
            <person name="Kuo A."/>
            <person name="Thoen E."/>
            <person name="Andreopoulos B."/>
            <person name="Lu D."/>
            <person name="Skrede I."/>
            <person name="Drula E."/>
            <person name="Henrissat B."/>
            <person name="Morin E."/>
            <person name="Kohler A."/>
            <person name="Barry K."/>
            <person name="LaButti K."/>
            <person name="Morin E."/>
            <person name="Salamov A."/>
            <person name="Lipzen A."/>
            <person name="Mereny Z."/>
            <person name="Hegedus B."/>
            <person name="Baldrian P."/>
            <person name="Stursova M."/>
            <person name="Weitz H."/>
            <person name="Taylor A."/>
            <person name="Grigoriev I.V."/>
            <person name="Nagy L.G."/>
            <person name="Martin F."/>
            <person name="Kauserud H."/>
        </authorList>
    </citation>
    <scope>NUCLEOTIDE SEQUENCE</scope>
    <source>
        <strain evidence="1">CBHHK188m</strain>
    </source>
</reference>
<dbReference type="PANTHER" id="PTHR15599">
    <property type="entry name" value="RTDR1"/>
    <property type="match status" value="1"/>
</dbReference>
<organism evidence="1 2">
    <name type="scientific">Mycena maculata</name>
    <dbReference type="NCBI Taxonomy" id="230809"/>
    <lineage>
        <taxon>Eukaryota</taxon>
        <taxon>Fungi</taxon>
        <taxon>Dikarya</taxon>
        <taxon>Basidiomycota</taxon>
        <taxon>Agaricomycotina</taxon>
        <taxon>Agaricomycetes</taxon>
        <taxon>Agaricomycetidae</taxon>
        <taxon>Agaricales</taxon>
        <taxon>Marasmiineae</taxon>
        <taxon>Mycenaceae</taxon>
        <taxon>Mycena</taxon>
    </lineage>
</organism>
<proteinExistence type="predicted"/>
<accession>A0AAD7JNH2</accession>
<dbReference type="InterPro" id="IPR000225">
    <property type="entry name" value="Armadillo"/>
</dbReference>
<dbReference type="AlphaFoldDB" id="A0AAD7JNH2"/>
<gene>
    <name evidence="1" type="ORF">DFH07DRAFT_335410</name>
</gene>
<dbReference type="Gene3D" id="1.25.10.10">
    <property type="entry name" value="Leucine-rich Repeat Variant"/>
    <property type="match status" value="4"/>
</dbReference>
<dbReference type="SUPFAM" id="SSF48371">
    <property type="entry name" value="ARM repeat"/>
    <property type="match status" value="2"/>
</dbReference>
<comment type="caution">
    <text evidence="1">The sequence shown here is derived from an EMBL/GenBank/DDBJ whole genome shotgun (WGS) entry which is preliminary data.</text>
</comment>
<dbReference type="InterPro" id="IPR016024">
    <property type="entry name" value="ARM-type_fold"/>
</dbReference>
<sequence length="620" mass="67848">MSIWAGIEARVLGNAVELLGCLNSEVRRWTCRIIRHLANDASTVLAFLEFNPCKHLITLVRDENAEVVREAKYALFQIAENLQGLQAVFDDQAADHILELLRLPDSEVRKWTCSLVGKLAIHHSAWRSKLCSGLVTLLRDEDTGVIFEATYALSWVAETIQGALTVVEAKALNHVLEMLRSSDGKVQGSTCSLLGNLAVHEEIFPAILELNPFLQLSSLLLLLPSESGGDVKIIAARTLCLLVDCLDAHTALGAKVFDNITESLELTTPDLSLFTCWLVGRMVSPNSCVLRSGELKLCEYLVSCVREEQVVLNAIYALVQVARCSSARHAVIDAKALDHIVDILGSPNAEVRRWSCMLVVCLASRKSTAPAILELNPCVQLVALLRDLDLRVVHYATCALSHISASVQGARLVFDARAPEDVLQLLESPSADIRGWTCVLLGNLALDEGICLDILRLHPCARLVSILREEDGEIIEWPTFALSRIAHSPDGALAVMEAGILDHVLELLESADAGVRRRASSVVRFLAYHDATAPAIFALKPWRKLLPLLHDINAATRGNAILALDQIMTWWEGVAALEEIGAVEALQQLDEAADATIAAAIRSIHRSMAHYWELATDESS</sequence>
<dbReference type="PANTHER" id="PTHR15599:SF1">
    <property type="entry name" value="RADIAL SPOKE HEAD 14 HOMOLOG"/>
    <property type="match status" value="1"/>
</dbReference>
<dbReference type="Proteomes" id="UP001215280">
    <property type="component" value="Unassembled WGS sequence"/>
</dbReference>
<name>A0AAD7JNH2_9AGAR</name>
<protein>
    <submittedName>
        <fullName evidence="1">Armadillo-type protein</fullName>
    </submittedName>
</protein>